<feature type="coiled-coil region" evidence="1">
    <location>
        <begin position="1124"/>
        <end position="1179"/>
    </location>
</feature>
<dbReference type="PANTHER" id="PTHR45615:SF80">
    <property type="entry name" value="GRIP DOMAIN-CONTAINING PROTEIN"/>
    <property type="match status" value="1"/>
</dbReference>
<keyword evidence="1" id="KW-0175">Coiled coil</keyword>
<gene>
    <name evidence="3" type="ORF">FEM48_Zijuj01G0239200</name>
</gene>
<organism evidence="3 4">
    <name type="scientific">Ziziphus jujuba var. spinosa</name>
    <dbReference type="NCBI Taxonomy" id="714518"/>
    <lineage>
        <taxon>Eukaryota</taxon>
        <taxon>Viridiplantae</taxon>
        <taxon>Streptophyta</taxon>
        <taxon>Embryophyta</taxon>
        <taxon>Tracheophyta</taxon>
        <taxon>Spermatophyta</taxon>
        <taxon>Magnoliopsida</taxon>
        <taxon>eudicotyledons</taxon>
        <taxon>Gunneridae</taxon>
        <taxon>Pentapetalae</taxon>
        <taxon>rosids</taxon>
        <taxon>fabids</taxon>
        <taxon>Rosales</taxon>
        <taxon>Rhamnaceae</taxon>
        <taxon>Paliureae</taxon>
        <taxon>Ziziphus</taxon>
    </lineage>
</organism>
<proteinExistence type="predicted"/>
<evidence type="ECO:0000256" key="2">
    <source>
        <dbReference type="SAM" id="MobiDB-lite"/>
    </source>
</evidence>
<dbReference type="AlphaFoldDB" id="A0A978W4B2"/>
<dbReference type="Proteomes" id="UP000813462">
    <property type="component" value="Unassembled WGS sequence"/>
</dbReference>
<feature type="region of interest" description="Disordered" evidence="2">
    <location>
        <begin position="903"/>
        <end position="992"/>
    </location>
</feature>
<name>A0A978W4B2_ZIZJJ</name>
<protein>
    <submittedName>
        <fullName evidence="3">Uncharacterized protein</fullName>
    </submittedName>
</protein>
<feature type="compositionally biased region" description="Polar residues" evidence="2">
    <location>
        <begin position="871"/>
        <end position="884"/>
    </location>
</feature>
<dbReference type="EMBL" id="JAEACU010000001">
    <property type="protein sequence ID" value="KAH7546796.1"/>
    <property type="molecule type" value="Genomic_DNA"/>
</dbReference>
<accession>A0A978W4B2</accession>
<evidence type="ECO:0000313" key="4">
    <source>
        <dbReference type="Proteomes" id="UP000813462"/>
    </source>
</evidence>
<feature type="compositionally biased region" description="Polar residues" evidence="2">
    <location>
        <begin position="342"/>
        <end position="355"/>
    </location>
</feature>
<feature type="coiled-coil region" evidence="1">
    <location>
        <begin position="570"/>
        <end position="632"/>
    </location>
</feature>
<sequence length="1219" mass="137677">MEAAEKLQILSGVGLAWVGLNGYPKNWRLTVQAMVYLGTLVLSQLKKGEKSFPVPPTKKRCIQNRIRRYNCHWQTICSEDGNAETLNIKSKNNEEVELTPPPLLLRLYDNPILNMNPLPETIRQGYASAAESVKKALISELTSRDNSDMESMIGLVNDAFASLASLHAYYADFYDIVSDFLLYHWELSLAKEELERSGCLKDTEAHHSDLRARLEKAGNALHGAEIVLAKTEKHVTPLEIDALQEECNKLEKSYKGVKADEENAAKQVEEHRKIIQPVNIRRDEAMAGIERTKVFVIYAINTGNASKRNFQEIENDCGAIVQLRSQTLVLSKLEKGEKSFPQVPSASEELTQNSEPTHERKKTRTENCKNEPLPQSNEPCGRNEWCDGKLHSHIGFVQNACHFLWLRVCYVEIPAVAEIVNMMTENEEEVELPPSPLLGLCNIPSTTHHKNQLPAIIQQGYASAAEFVKKALISEFTSRDNFDVESMVHLAKDVFVSLASLHADYAGLYDLVREFILYHWQLSVAKKELERNGCLWKMEAYHSYLYDQSDKALKALPGVQISLAKPEKHVTSIATKIVETRELLKELEQKLKQGNEKLYALQEECDRLEKSYEAAKSEEQNAAKQIEEHKKIVEPISSGCDKAMVDIERTKVLLSSLYFGTMGRLRKGQSLILSMLEKGEIIFPPVPPTSVTMPKARRRTNRHWEPAPQTENSGDSSEGSDAETINVQSENEEEVELLPRQLRCRIKSQREPLLQTKKPGGRRKGGDAETVNLQSEKRRANSQSKPLPQTKKRGGSSETVDAETVNMHFETEEEVELPTRLQKRRANSQSKPLAQTKKPRGRRGGGDAETVNMKSKNEEEVELPPPLVRSRANSQSEPLPQNKKQGGRNERGDAETIYMQSENEEAVELPPPLQRHRANSQSKPLPQTKKPGADTINMLSENEEEVELPPPLQRHTANSHSEPLHQTKKPGGRSEGGDAKTVSLQSENEEKVDLPPPLLRLYRIPNTTLNKNQLPEVIRQAYASAAASVKKALVCELKSRDNFDVESMVDLANDAFVSLGSLHADFGDLYNSVRDFIQYHWQLSEAKKELRMKGCILEMEVHYFDLCDQSDKAHKALLGAKISLAETENEIVQIREILNDLEEKLKEGNEKIGAWQEECNRLEKSYEEAKAKEQNSAKQLAEHKRILELINSRHDKAMADIERTMFLLSSMCELNNDQS</sequence>
<reference evidence="3" key="1">
    <citation type="journal article" date="2021" name="Front. Plant Sci.">
        <title>Chromosome-Scale Genome Assembly for Chinese Sour Jujube and Insights Into Its Genome Evolution and Domestication Signature.</title>
        <authorList>
            <person name="Shen L.-Y."/>
            <person name="Luo H."/>
            <person name="Wang X.-L."/>
            <person name="Wang X.-M."/>
            <person name="Qiu X.-J."/>
            <person name="Liu H."/>
            <person name="Zhou S.-S."/>
            <person name="Jia K.-H."/>
            <person name="Nie S."/>
            <person name="Bao Y.-T."/>
            <person name="Zhang R.-G."/>
            <person name="Yun Q.-Z."/>
            <person name="Chai Y.-H."/>
            <person name="Lu J.-Y."/>
            <person name="Li Y."/>
            <person name="Zhao S.-W."/>
            <person name="Mao J.-F."/>
            <person name="Jia S.-G."/>
            <person name="Mao Y.-M."/>
        </authorList>
    </citation>
    <scope>NUCLEOTIDE SEQUENCE</scope>
    <source>
        <strain evidence="3">AT0</strain>
        <tissue evidence="3">Leaf</tissue>
    </source>
</reference>
<evidence type="ECO:0000313" key="3">
    <source>
        <dbReference type="EMBL" id="KAH7546796.1"/>
    </source>
</evidence>
<feature type="region of interest" description="Disordered" evidence="2">
    <location>
        <begin position="339"/>
        <end position="374"/>
    </location>
</feature>
<evidence type="ECO:0000256" key="1">
    <source>
        <dbReference type="SAM" id="Coils"/>
    </source>
</evidence>
<feature type="region of interest" description="Disordered" evidence="2">
    <location>
        <begin position="687"/>
        <end position="891"/>
    </location>
</feature>
<dbReference type="PANTHER" id="PTHR45615">
    <property type="entry name" value="MYOSIN HEAVY CHAIN, NON-MUSCLE"/>
    <property type="match status" value="1"/>
</dbReference>
<comment type="caution">
    <text evidence="3">The sequence shown here is derived from an EMBL/GenBank/DDBJ whole genome shotgun (WGS) entry which is preliminary data.</text>
</comment>
<feature type="compositionally biased region" description="Polar residues" evidence="2">
    <location>
        <begin position="709"/>
        <end position="729"/>
    </location>
</feature>